<evidence type="ECO:0000259" key="4">
    <source>
        <dbReference type="PROSITE" id="PS50137"/>
    </source>
</evidence>
<comment type="caution">
    <text evidence="5">The sequence shown here is derived from an EMBL/GenBank/DDBJ whole genome shotgun (WGS) entry which is preliminary data.</text>
</comment>
<reference evidence="6" key="1">
    <citation type="journal article" date="2023" name="Commun. Biol.">
        <title>Genome analysis of Parmales, the sister group of diatoms, reveals the evolutionary specialization of diatoms from phago-mixotrophs to photoautotrophs.</title>
        <authorList>
            <person name="Ban H."/>
            <person name="Sato S."/>
            <person name="Yoshikawa S."/>
            <person name="Yamada K."/>
            <person name="Nakamura Y."/>
            <person name="Ichinomiya M."/>
            <person name="Sato N."/>
            <person name="Blanc-Mathieu R."/>
            <person name="Endo H."/>
            <person name="Kuwata A."/>
            <person name="Ogata H."/>
        </authorList>
    </citation>
    <scope>NUCLEOTIDE SEQUENCE [LARGE SCALE GENOMIC DNA]</scope>
    <source>
        <strain evidence="6">NIES 3701</strain>
    </source>
</reference>
<evidence type="ECO:0000256" key="2">
    <source>
        <dbReference type="PROSITE-ProRule" id="PRU00266"/>
    </source>
</evidence>
<dbReference type="SUPFAM" id="SSF54768">
    <property type="entry name" value="dsRNA-binding domain-like"/>
    <property type="match status" value="2"/>
</dbReference>
<dbReference type="OrthoDB" id="10484732at2759"/>
<feature type="region of interest" description="Disordered" evidence="3">
    <location>
        <begin position="394"/>
        <end position="420"/>
    </location>
</feature>
<gene>
    <name evidence="5" type="ORF">TrST_g4591</name>
</gene>
<feature type="region of interest" description="Disordered" evidence="3">
    <location>
        <begin position="1"/>
        <end position="41"/>
    </location>
</feature>
<evidence type="ECO:0000313" key="5">
    <source>
        <dbReference type="EMBL" id="GMH51346.1"/>
    </source>
</evidence>
<feature type="domain" description="DRBM" evidence="4">
    <location>
        <begin position="154"/>
        <end position="217"/>
    </location>
</feature>
<accession>A0A9W6ZFK9</accession>
<dbReference type="Gene3D" id="3.30.160.20">
    <property type="match status" value="1"/>
</dbReference>
<dbReference type="InterPro" id="IPR014720">
    <property type="entry name" value="dsRBD_dom"/>
</dbReference>
<dbReference type="CDD" id="cd00048">
    <property type="entry name" value="DSRM_SF"/>
    <property type="match status" value="1"/>
</dbReference>
<name>A0A9W6ZFK9_9STRA</name>
<dbReference type="GO" id="GO:0005634">
    <property type="term" value="C:nucleus"/>
    <property type="evidence" value="ECO:0007669"/>
    <property type="project" value="TreeGrafter"/>
</dbReference>
<keyword evidence="6" id="KW-1185">Reference proteome</keyword>
<protein>
    <recommendedName>
        <fullName evidence="4">DRBM domain-containing protein</fullName>
    </recommendedName>
</protein>
<dbReference type="AlphaFoldDB" id="A0A9W6ZFK9"/>
<feature type="compositionally biased region" description="Basic and acidic residues" evidence="3">
    <location>
        <begin position="397"/>
        <end position="409"/>
    </location>
</feature>
<feature type="compositionally biased region" description="Low complexity" evidence="3">
    <location>
        <begin position="1"/>
        <end position="13"/>
    </location>
</feature>
<dbReference type="GO" id="GO:0070578">
    <property type="term" value="C:RISC-loading complex"/>
    <property type="evidence" value="ECO:0007669"/>
    <property type="project" value="TreeGrafter"/>
</dbReference>
<dbReference type="PROSITE" id="PS50137">
    <property type="entry name" value="DS_RBD"/>
    <property type="match status" value="1"/>
</dbReference>
<evidence type="ECO:0000256" key="3">
    <source>
        <dbReference type="SAM" id="MobiDB-lite"/>
    </source>
</evidence>
<organism evidence="5 6">
    <name type="scientific">Triparma strigata</name>
    <dbReference type="NCBI Taxonomy" id="1606541"/>
    <lineage>
        <taxon>Eukaryota</taxon>
        <taxon>Sar</taxon>
        <taxon>Stramenopiles</taxon>
        <taxon>Ochrophyta</taxon>
        <taxon>Bolidophyceae</taxon>
        <taxon>Parmales</taxon>
        <taxon>Triparmaceae</taxon>
        <taxon>Triparma</taxon>
    </lineage>
</organism>
<dbReference type="PANTHER" id="PTHR46205:SF3">
    <property type="entry name" value="LOQUACIOUS, ISOFORM B"/>
    <property type="match status" value="1"/>
</dbReference>
<feature type="compositionally biased region" description="Low complexity" evidence="3">
    <location>
        <begin position="20"/>
        <end position="41"/>
    </location>
</feature>
<dbReference type="SMART" id="SM00358">
    <property type="entry name" value="DSRM"/>
    <property type="match status" value="2"/>
</dbReference>
<dbReference type="GO" id="GO:0035197">
    <property type="term" value="F:siRNA binding"/>
    <property type="evidence" value="ECO:0007669"/>
    <property type="project" value="TreeGrafter"/>
</dbReference>
<keyword evidence="1 2" id="KW-0694">RNA-binding</keyword>
<dbReference type="PANTHER" id="PTHR46205">
    <property type="entry name" value="LOQUACIOUS, ISOFORM B"/>
    <property type="match status" value="1"/>
</dbReference>
<evidence type="ECO:0000256" key="1">
    <source>
        <dbReference type="ARBA" id="ARBA00022884"/>
    </source>
</evidence>
<feature type="compositionally biased region" description="Basic and acidic residues" evidence="3">
    <location>
        <begin position="485"/>
        <end position="494"/>
    </location>
</feature>
<dbReference type="EMBL" id="BRXY01000003">
    <property type="protein sequence ID" value="GMH51346.1"/>
    <property type="molecule type" value="Genomic_DNA"/>
</dbReference>
<dbReference type="GO" id="GO:0030422">
    <property type="term" value="P:siRNA processing"/>
    <property type="evidence" value="ECO:0007669"/>
    <property type="project" value="TreeGrafter"/>
</dbReference>
<dbReference type="Proteomes" id="UP001165085">
    <property type="component" value="Unassembled WGS sequence"/>
</dbReference>
<dbReference type="GO" id="GO:0016442">
    <property type="term" value="C:RISC complex"/>
    <property type="evidence" value="ECO:0007669"/>
    <property type="project" value="TreeGrafter"/>
</dbReference>
<dbReference type="GO" id="GO:0005737">
    <property type="term" value="C:cytoplasm"/>
    <property type="evidence" value="ECO:0007669"/>
    <property type="project" value="TreeGrafter"/>
</dbReference>
<feature type="region of interest" description="Disordered" evidence="3">
    <location>
        <begin position="455"/>
        <end position="494"/>
    </location>
</feature>
<dbReference type="GO" id="GO:0070920">
    <property type="term" value="P:regulation of regulatory ncRNA processing"/>
    <property type="evidence" value="ECO:0007669"/>
    <property type="project" value="TreeGrafter"/>
</dbReference>
<dbReference type="GO" id="GO:0003725">
    <property type="term" value="F:double-stranded RNA binding"/>
    <property type="evidence" value="ECO:0007669"/>
    <property type="project" value="TreeGrafter"/>
</dbReference>
<proteinExistence type="predicted"/>
<evidence type="ECO:0000313" key="6">
    <source>
        <dbReference type="Proteomes" id="UP001165085"/>
    </source>
</evidence>
<dbReference type="InterPro" id="IPR051247">
    <property type="entry name" value="RLC_Component"/>
</dbReference>
<sequence length="494" mass="54374">MKRAPSPSVNSPASTPPSTPTSSQQQVHPQHFPQYPQPQHAQQQLQVLQSQMLMHAEAYRLAAESAQSIVMNNPYLPPQQLAFPQPPNLPMPYPHPQMSQMPQMYFPPPPFIPSNVPTIVSNSPQNSQYKKKAKYHQHKQLRPQKAHYSPVGKTAVMVLHEYASKLRLGTVVFNDVQDEDAFTTTCTVFNRSTKGTAGSKAEAKAHAAQKAMAWVKPDVVFNSNNVCVGFGAQSSGISDVSDSDSVASFNSTESAGSVLTSLLNSLCQLDANLSYPEFFYTNSGEGEFMCAGRVKTSDGEINAEGIGFTKKLAKHSCSGQLLKRLFPTCSSMVEVVRAAGERRENQRRETSKSKRRKVNVREEVQAVLKRVVDTIVSREEVEVGLGDLLLGGEGAEDEKGRKRSSEDFGRRKRRKGGGEEDDIKEVMKKLLDDVVSICGSAGEVEAFNKLGLKEDNLSAEEGGGLEEIDMEKRMVNSREEEDDGRENGGKRRKG</sequence>